<dbReference type="Pfam" id="PF05354">
    <property type="entry name" value="Phage_attach"/>
    <property type="match status" value="1"/>
</dbReference>
<evidence type="ECO:0000313" key="2">
    <source>
        <dbReference type="Proteomes" id="UP001431221"/>
    </source>
</evidence>
<reference evidence="1" key="1">
    <citation type="submission" date="2022-04" db="EMBL/GenBank/DDBJ databases">
        <title>Roseibium sp. CAU 1639 isolated from mud.</title>
        <authorList>
            <person name="Kim W."/>
        </authorList>
    </citation>
    <scope>NUCLEOTIDE SEQUENCE</scope>
    <source>
        <strain evidence="1">CAU 1639</strain>
    </source>
</reference>
<dbReference type="RefSeq" id="WP_248152726.1">
    <property type="nucleotide sequence ID" value="NZ_JALNMJ010000004.1"/>
</dbReference>
<dbReference type="Proteomes" id="UP001431221">
    <property type="component" value="Unassembled WGS sequence"/>
</dbReference>
<sequence length="107" mass="11530">MRSDIAQKAIDAAFSKLGVDGFYQPETGDPVPCKVLFSSDDDEPLDFGGKSRPVGRESVLKLRAAEVTPSKERVITIAETGAIYTIKSLPILSGCARLVWKFKAVAS</sequence>
<keyword evidence="2" id="KW-1185">Reference proteome</keyword>
<protein>
    <submittedName>
        <fullName evidence="1">Uncharacterized protein</fullName>
    </submittedName>
</protein>
<organism evidence="1 2">
    <name type="scientific">Roseibium sediminicola</name>
    <dbReference type="NCBI Taxonomy" id="2933272"/>
    <lineage>
        <taxon>Bacteria</taxon>
        <taxon>Pseudomonadati</taxon>
        <taxon>Pseudomonadota</taxon>
        <taxon>Alphaproteobacteria</taxon>
        <taxon>Hyphomicrobiales</taxon>
        <taxon>Stappiaceae</taxon>
        <taxon>Roseibium</taxon>
    </lineage>
</organism>
<comment type="caution">
    <text evidence="1">The sequence shown here is derived from an EMBL/GenBank/DDBJ whole genome shotgun (WGS) entry which is preliminary data.</text>
</comment>
<proteinExistence type="predicted"/>
<gene>
    <name evidence="1" type="ORF">M0H32_07355</name>
</gene>
<dbReference type="InterPro" id="IPR008018">
    <property type="entry name" value="Phage_tail_attach_FII"/>
</dbReference>
<name>A0ABT0GRW6_9HYPH</name>
<dbReference type="EMBL" id="JALNMJ010000004">
    <property type="protein sequence ID" value="MCK7611970.1"/>
    <property type="molecule type" value="Genomic_DNA"/>
</dbReference>
<evidence type="ECO:0000313" key="1">
    <source>
        <dbReference type="EMBL" id="MCK7611970.1"/>
    </source>
</evidence>
<accession>A0ABT0GRW6</accession>